<keyword evidence="2 6" id="KW-0645">Protease</keyword>
<keyword evidence="10" id="KW-1185">Reference proteome</keyword>
<evidence type="ECO:0000256" key="3">
    <source>
        <dbReference type="ARBA" id="ARBA00022801"/>
    </source>
</evidence>
<dbReference type="Pfam" id="PF00648">
    <property type="entry name" value="Peptidase_C2"/>
    <property type="match status" value="1"/>
</dbReference>
<dbReference type="GeneID" id="113392079"/>
<evidence type="ECO:0000259" key="9">
    <source>
        <dbReference type="PROSITE" id="PS50222"/>
    </source>
</evidence>
<dbReference type="InterPro" id="IPR002048">
    <property type="entry name" value="EF_hand_dom"/>
</dbReference>
<dbReference type="SUPFAM" id="SSF47473">
    <property type="entry name" value="EF-hand"/>
    <property type="match status" value="1"/>
</dbReference>
<feature type="active site" evidence="6">
    <location>
        <position position="365"/>
    </location>
</feature>
<dbReference type="CDD" id="cd00214">
    <property type="entry name" value="Calpain_III"/>
    <property type="match status" value="1"/>
</dbReference>
<evidence type="ECO:0000313" key="11">
    <source>
        <dbReference type="RefSeq" id="XP_064075419.1"/>
    </source>
</evidence>
<feature type="compositionally biased region" description="Polar residues" evidence="7">
    <location>
        <begin position="36"/>
        <end position="47"/>
    </location>
</feature>
<dbReference type="InterPro" id="IPR036213">
    <property type="entry name" value="Calpain_III_sf"/>
</dbReference>
<dbReference type="Gene3D" id="1.10.238.10">
    <property type="entry name" value="EF-hand"/>
    <property type="match status" value="1"/>
</dbReference>
<dbReference type="Pfam" id="PF01067">
    <property type="entry name" value="Calpain_III"/>
    <property type="match status" value="1"/>
</dbReference>
<comment type="similarity">
    <text evidence="1">Belongs to the peptidase C2 family.</text>
</comment>
<reference evidence="11" key="1">
    <citation type="submission" date="2025-08" db="UniProtKB">
        <authorList>
            <consortium name="RefSeq"/>
        </authorList>
    </citation>
    <scope>IDENTIFICATION</scope>
    <source>
        <tissue evidence="11">Whole body</tissue>
    </source>
</reference>
<keyword evidence="4 6" id="KW-0788">Thiol protease</keyword>
<dbReference type="PROSITE" id="PS50203">
    <property type="entry name" value="CALPAIN_CAT"/>
    <property type="match status" value="1"/>
</dbReference>
<evidence type="ECO:0000313" key="10">
    <source>
        <dbReference type="Proteomes" id="UP001652626"/>
    </source>
</evidence>
<dbReference type="CDD" id="cd00044">
    <property type="entry name" value="CysPc"/>
    <property type="match status" value="1"/>
</dbReference>
<keyword evidence="5" id="KW-0106">Calcium</keyword>
<dbReference type="InterPro" id="IPR000169">
    <property type="entry name" value="Pept_cys_AS"/>
</dbReference>
<dbReference type="SUPFAM" id="SSF49758">
    <property type="entry name" value="Calpain large subunit, middle domain (domain III)"/>
    <property type="match status" value="1"/>
</dbReference>
<organism evidence="10 11">
    <name type="scientific">Vanessa tameamea</name>
    <name type="common">Kamehameha butterfly</name>
    <dbReference type="NCBI Taxonomy" id="334116"/>
    <lineage>
        <taxon>Eukaryota</taxon>
        <taxon>Metazoa</taxon>
        <taxon>Ecdysozoa</taxon>
        <taxon>Arthropoda</taxon>
        <taxon>Hexapoda</taxon>
        <taxon>Insecta</taxon>
        <taxon>Pterygota</taxon>
        <taxon>Neoptera</taxon>
        <taxon>Endopterygota</taxon>
        <taxon>Lepidoptera</taxon>
        <taxon>Glossata</taxon>
        <taxon>Ditrysia</taxon>
        <taxon>Papilionoidea</taxon>
        <taxon>Nymphalidae</taxon>
        <taxon>Nymphalinae</taxon>
        <taxon>Vanessa</taxon>
    </lineage>
</organism>
<feature type="domain" description="EF-hand" evidence="9">
    <location>
        <begin position="682"/>
        <end position="717"/>
    </location>
</feature>
<evidence type="ECO:0000259" key="8">
    <source>
        <dbReference type="PROSITE" id="PS50203"/>
    </source>
</evidence>
<gene>
    <name evidence="11" type="primary">LOC113392079</name>
</gene>
<keyword evidence="3 6" id="KW-0378">Hydrolase</keyword>
<dbReference type="PANTHER" id="PTHR10183:SF433">
    <property type="entry name" value="CALPAIN-A-RELATED"/>
    <property type="match status" value="1"/>
</dbReference>
<evidence type="ECO:0000256" key="7">
    <source>
        <dbReference type="SAM" id="MobiDB-lite"/>
    </source>
</evidence>
<proteinExistence type="inferred from homology"/>
<dbReference type="PRINTS" id="PR00704">
    <property type="entry name" value="CALPAIN"/>
</dbReference>
<dbReference type="InterPro" id="IPR033883">
    <property type="entry name" value="C2_III"/>
</dbReference>
<dbReference type="SMART" id="SM00720">
    <property type="entry name" value="calpain_III"/>
    <property type="match status" value="1"/>
</dbReference>
<evidence type="ECO:0000256" key="2">
    <source>
        <dbReference type="ARBA" id="ARBA00022670"/>
    </source>
</evidence>
<evidence type="ECO:0000256" key="5">
    <source>
        <dbReference type="ARBA" id="ARBA00022837"/>
    </source>
</evidence>
<evidence type="ECO:0000256" key="4">
    <source>
        <dbReference type="ARBA" id="ARBA00022807"/>
    </source>
</evidence>
<feature type="region of interest" description="Disordered" evidence="7">
    <location>
        <begin position="36"/>
        <end position="65"/>
    </location>
</feature>
<dbReference type="SMART" id="SM00230">
    <property type="entry name" value="CysPc"/>
    <property type="match status" value="1"/>
</dbReference>
<dbReference type="RefSeq" id="XP_064075419.1">
    <property type="nucleotide sequence ID" value="XM_064219349.1"/>
</dbReference>
<dbReference type="Gene3D" id="3.90.70.10">
    <property type="entry name" value="Cysteine proteinases"/>
    <property type="match status" value="1"/>
</dbReference>
<evidence type="ECO:0000256" key="6">
    <source>
        <dbReference type="PROSITE-ProRule" id="PRU00239"/>
    </source>
</evidence>
<name>A0ABM4AVW2_VANTA</name>
<dbReference type="SUPFAM" id="SSF54001">
    <property type="entry name" value="Cysteine proteinases"/>
    <property type="match status" value="1"/>
</dbReference>
<dbReference type="Gene3D" id="2.60.120.380">
    <property type="match status" value="1"/>
</dbReference>
<dbReference type="PROSITE" id="PS00018">
    <property type="entry name" value="EF_HAND_1"/>
    <property type="match status" value="1"/>
</dbReference>
<dbReference type="SMART" id="SM00054">
    <property type="entry name" value="EFh"/>
    <property type="match status" value="2"/>
</dbReference>
<feature type="domain" description="Calpain catalytic" evidence="8">
    <location>
        <begin position="154"/>
        <end position="453"/>
    </location>
</feature>
<sequence>MIKTNKGEFIDMKIEDVTTTTFPSPAVENTVQENIVPSGSRYPSNNAEIRKSNDSGNTDIENAEDQPHVEEEIIFESKTTKHRRRKSPFKETPLVVPSKVNKLNVPANYNGSQMVMPTGEQLFWLGETHPSSPGTASCQDFKEIRSQCLADGKLFEDPEFPATNRSLYYKERPRNRLKWLRPKEICENPQLFVEGYSRFDVQQGVLGDCWLMAAVANLTLHRNLFYQVVPNDQSFDEDYAGIFHFRIWQYGRWVDVVIDDRLPTYRGNLYFLHSTERNEFWGALLEKAYAKLHGSYEALQGGLIYEAMVDFSGGVTEKYLMTSLPDNFFTILLKAYERNSLLGCSIKADPNTRTAKTPAGLIRGHAYSVTRVTYVDFKKRGRADKIPLLRLRNPWGNEDEWNGAWSDKSPEWQFIPKSEREELGLTFSDDGEFWMSFEDFVSHFDRVEICNLNPDSFNLEECPEGCTKKWEMSVFEGKWIKDISAGGCSQYPDTFWKNPRYTVTLKDPDTDDDMNECTIIVSLMQKNRRSQLHQGLGLLAIGFDIYRLPDHENVPLQFNSIIYENCVGCTENFNHEREVSQRYQLEPGSYVIVPSTYSPNLEAEFLLRVFSEMSNNMTENDEDVYMSDLDDRVKNMSLNPEPADPIRDLFDRLAGADGEVDWQELKEILDYAMREELEGEGFSEKVCKRMIAMLDKDASGSLGFKEFKSLWIDLRQWRAVFRLYDTEGHGAIPQKHLRDALHSAGYTVNAHVLNVLAHRHGSRYGIRFAEFIVCLVRLKTKIGETTIRYK</sequence>
<dbReference type="PANTHER" id="PTHR10183">
    <property type="entry name" value="CALPAIN"/>
    <property type="match status" value="1"/>
</dbReference>
<dbReference type="PROSITE" id="PS50222">
    <property type="entry name" value="EF_HAND_2"/>
    <property type="match status" value="1"/>
</dbReference>
<dbReference type="InterPro" id="IPR038765">
    <property type="entry name" value="Papain-like_cys_pep_sf"/>
</dbReference>
<accession>A0ABM4AVW2</accession>
<dbReference type="InterPro" id="IPR011992">
    <property type="entry name" value="EF-hand-dom_pair"/>
</dbReference>
<evidence type="ECO:0000256" key="1">
    <source>
        <dbReference type="ARBA" id="ARBA00007623"/>
    </source>
</evidence>
<dbReference type="InterPro" id="IPR022684">
    <property type="entry name" value="Calpain_cysteine_protease"/>
</dbReference>
<protein>
    <submittedName>
        <fullName evidence="11">Calpain-A-like</fullName>
    </submittedName>
</protein>
<dbReference type="InterPro" id="IPR022683">
    <property type="entry name" value="Calpain_III"/>
</dbReference>
<feature type="active site" evidence="6">
    <location>
        <position position="393"/>
    </location>
</feature>
<dbReference type="InterPro" id="IPR022682">
    <property type="entry name" value="Calpain_domain_III"/>
</dbReference>
<dbReference type="InterPro" id="IPR018247">
    <property type="entry name" value="EF_Hand_1_Ca_BS"/>
</dbReference>
<feature type="active site" evidence="6">
    <location>
        <position position="209"/>
    </location>
</feature>
<dbReference type="Proteomes" id="UP001652626">
    <property type="component" value="Chromosome 27"/>
</dbReference>
<dbReference type="PROSITE" id="PS00139">
    <property type="entry name" value="THIOL_PROTEASE_CYS"/>
    <property type="match status" value="1"/>
</dbReference>
<dbReference type="InterPro" id="IPR001300">
    <property type="entry name" value="Peptidase_C2_calpain_cat"/>
</dbReference>